<dbReference type="InterPro" id="IPR018378">
    <property type="entry name" value="C-type_lectin_CS"/>
</dbReference>
<dbReference type="InterPro" id="IPR050111">
    <property type="entry name" value="C-type_lectin/snaclec_domain"/>
</dbReference>
<evidence type="ECO:0000313" key="3">
    <source>
        <dbReference type="EMBL" id="KAL3841961.1"/>
    </source>
</evidence>
<feature type="domain" description="C-type lectin" evidence="2">
    <location>
        <begin position="30"/>
        <end position="151"/>
    </location>
</feature>
<accession>A0ABD3TZ54</accession>
<sequence length="161" mass="18607">MRGLSFTRLCRFLKIPFPTHGQCGDGWLFRENSCYHISHDREEWASAEFMCHTMGGYLVEINNADEGHFLEHQVKLFNFSEGQTWIGATDILVEGDWVWADSQTSLSSRAYTNWLAGEPNNLGRNENCLSLFNSGLWNDEDCDTHFHYICEKQPIHELVTL</sequence>
<protein>
    <recommendedName>
        <fullName evidence="2">C-type lectin domain-containing protein</fullName>
    </recommendedName>
</protein>
<dbReference type="InterPro" id="IPR001304">
    <property type="entry name" value="C-type_lectin-like"/>
</dbReference>
<evidence type="ECO:0000256" key="1">
    <source>
        <dbReference type="ARBA" id="ARBA00023157"/>
    </source>
</evidence>
<dbReference type="SMART" id="SM00034">
    <property type="entry name" value="CLECT"/>
    <property type="match status" value="1"/>
</dbReference>
<evidence type="ECO:0000313" key="4">
    <source>
        <dbReference type="Proteomes" id="UP001634394"/>
    </source>
</evidence>
<name>A0ABD3TZ54_SINWO</name>
<dbReference type="PROSITE" id="PS00615">
    <property type="entry name" value="C_TYPE_LECTIN_1"/>
    <property type="match status" value="1"/>
</dbReference>
<evidence type="ECO:0000259" key="2">
    <source>
        <dbReference type="PROSITE" id="PS50041"/>
    </source>
</evidence>
<reference evidence="3 4" key="1">
    <citation type="submission" date="2024-11" db="EMBL/GenBank/DDBJ databases">
        <title>Chromosome-level genome assembly of the freshwater bivalve Anodonta woodiana.</title>
        <authorList>
            <person name="Chen X."/>
        </authorList>
    </citation>
    <scope>NUCLEOTIDE SEQUENCE [LARGE SCALE GENOMIC DNA]</scope>
    <source>
        <strain evidence="3">MN2024</strain>
        <tissue evidence="3">Gills</tissue>
    </source>
</reference>
<comment type="caution">
    <text evidence="3">The sequence shown here is derived from an EMBL/GenBank/DDBJ whole genome shotgun (WGS) entry which is preliminary data.</text>
</comment>
<dbReference type="PANTHER" id="PTHR22803">
    <property type="entry name" value="MANNOSE, PHOSPHOLIPASE, LECTIN RECEPTOR RELATED"/>
    <property type="match status" value="1"/>
</dbReference>
<dbReference type="PROSITE" id="PS50041">
    <property type="entry name" value="C_TYPE_LECTIN_2"/>
    <property type="match status" value="1"/>
</dbReference>
<dbReference type="AlphaFoldDB" id="A0ABD3TZ54"/>
<dbReference type="Proteomes" id="UP001634394">
    <property type="component" value="Unassembled WGS sequence"/>
</dbReference>
<dbReference type="Pfam" id="PF00059">
    <property type="entry name" value="Lectin_C"/>
    <property type="match status" value="1"/>
</dbReference>
<dbReference type="SUPFAM" id="SSF56436">
    <property type="entry name" value="C-type lectin-like"/>
    <property type="match status" value="1"/>
</dbReference>
<keyword evidence="4" id="KW-1185">Reference proteome</keyword>
<dbReference type="InterPro" id="IPR016186">
    <property type="entry name" value="C-type_lectin-like/link_sf"/>
</dbReference>
<gene>
    <name evidence="3" type="ORF">ACJMK2_020037</name>
</gene>
<dbReference type="Gene3D" id="3.10.100.10">
    <property type="entry name" value="Mannose-Binding Protein A, subunit A"/>
    <property type="match status" value="1"/>
</dbReference>
<keyword evidence="1" id="KW-1015">Disulfide bond</keyword>
<dbReference type="InterPro" id="IPR016187">
    <property type="entry name" value="CTDL_fold"/>
</dbReference>
<organism evidence="3 4">
    <name type="scientific">Sinanodonta woodiana</name>
    <name type="common">Chinese pond mussel</name>
    <name type="synonym">Anodonta woodiana</name>
    <dbReference type="NCBI Taxonomy" id="1069815"/>
    <lineage>
        <taxon>Eukaryota</taxon>
        <taxon>Metazoa</taxon>
        <taxon>Spiralia</taxon>
        <taxon>Lophotrochozoa</taxon>
        <taxon>Mollusca</taxon>
        <taxon>Bivalvia</taxon>
        <taxon>Autobranchia</taxon>
        <taxon>Heteroconchia</taxon>
        <taxon>Palaeoheterodonta</taxon>
        <taxon>Unionida</taxon>
        <taxon>Unionoidea</taxon>
        <taxon>Unionidae</taxon>
        <taxon>Unioninae</taxon>
        <taxon>Sinanodonta</taxon>
    </lineage>
</organism>
<proteinExistence type="predicted"/>
<dbReference type="EMBL" id="JBJQND010000017">
    <property type="protein sequence ID" value="KAL3841961.1"/>
    <property type="molecule type" value="Genomic_DNA"/>
</dbReference>